<accession>A0A2P8I486</accession>
<gene>
    <name evidence="1" type="ORF">B0I31_10972</name>
</gene>
<sequence>MDEFDHVTRSEAELDSIHDRWIRDRNRGRDDQEDQESWVDEQCGGCRFWIPLAGRVGNDYGACSNARSPFDGRVRFEHDGCDVFVDAGRWVTPEDIA</sequence>
<evidence type="ECO:0000313" key="2">
    <source>
        <dbReference type="Proteomes" id="UP000241118"/>
    </source>
</evidence>
<evidence type="ECO:0008006" key="3">
    <source>
        <dbReference type="Google" id="ProtNLM"/>
    </source>
</evidence>
<name>A0A2P8I486_SACCR</name>
<reference evidence="1 2" key="1">
    <citation type="submission" date="2018-03" db="EMBL/GenBank/DDBJ databases">
        <title>Genomic Encyclopedia of Type Strains, Phase III (KMG-III): the genomes of soil and plant-associated and newly described type strains.</title>
        <authorList>
            <person name="Whitman W."/>
        </authorList>
    </citation>
    <scope>NUCLEOTIDE SEQUENCE [LARGE SCALE GENOMIC DNA]</scope>
    <source>
        <strain evidence="1 2">CGMCC 4.7097</strain>
    </source>
</reference>
<dbReference type="Proteomes" id="UP000241118">
    <property type="component" value="Unassembled WGS sequence"/>
</dbReference>
<keyword evidence="2" id="KW-1185">Reference proteome</keyword>
<dbReference type="AlphaFoldDB" id="A0A2P8I486"/>
<proteinExistence type="predicted"/>
<dbReference type="InterPro" id="IPR021391">
    <property type="entry name" value="DUF3027"/>
</dbReference>
<dbReference type="EMBL" id="PYAX01000009">
    <property type="protein sequence ID" value="PSL53282.1"/>
    <property type="molecule type" value="Genomic_DNA"/>
</dbReference>
<protein>
    <recommendedName>
        <fullName evidence="3">DUF3027 family protein</fullName>
    </recommendedName>
</protein>
<organism evidence="1 2">
    <name type="scientific">Saccharothrix carnea</name>
    <dbReference type="NCBI Taxonomy" id="1280637"/>
    <lineage>
        <taxon>Bacteria</taxon>
        <taxon>Bacillati</taxon>
        <taxon>Actinomycetota</taxon>
        <taxon>Actinomycetes</taxon>
        <taxon>Pseudonocardiales</taxon>
        <taxon>Pseudonocardiaceae</taxon>
        <taxon>Saccharothrix</taxon>
    </lineage>
</organism>
<dbReference type="Pfam" id="PF11228">
    <property type="entry name" value="DUF3027"/>
    <property type="match status" value="1"/>
</dbReference>
<evidence type="ECO:0000313" key="1">
    <source>
        <dbReference type="EMBL" id="PSL53282.1"/>
    </source>
</evidence>
<comment type="caution">
    <text evidence="1">The sequence shown here is derived from an EMBL/GenBank/DDBJ whole genome shotgun (WGS) entry which is preliminary data.</text>
</comment>
<dbReference type="OrthoDB" id="3698795at2"/>